<feature type="chain" id="PRO_5015785464" description="Gliding motility-associated C-terminal domain-containing protein" evidence="1">
    <location>
        <begin position="20"/>
        <end position="339"/>
    </location>
</feature>
<dbReference type="InterPro" id="IPR026341">
    <property type="entry name" value="T9SS_type_B"/>
</dbReference>
<evidence type="ECO:0000256" key="1">
    <source>
        <dbReference type="SAM" id="SignalP"/>
    </source>
</evidence>
<name>A0A2S7T0L0_9BACT</name>
<accession>A0A2S7T0L0</accession>
<organism evidence="2 3">
    <name type="scientific">Flavipsychrobacter stenotrophus</name>
    <dbReference type="NCBI Taxonomy" id="2077091"/>
    <lineage>
        <taxon>Bacteria</taxon>
        <taxon>Pseudomonadati</taxon>
        <taxon>Bacteroidota</taxon>
        <taxon>Chitinophagia</taxon>
        <taxon>Chitinophagales</taxon>
        <taxon>Chitinophagaceae</taxon>
        <taxon>Flavipsychrobacter</taxon>
    </lineage>
</organism>
<protein>
    <recommendedName>
        <fullName evidence="4">Gliding motility-associated C-terminal domain-containing protein</fullName>
    </recommendedName>
</protein>
<evidence type="ECO:0000313" key="3">
    <source>
        <dbReference type="Proteomes" id="UP000239872"/>
    </source>
</evidence>
<dbReference type="OrthoDB" id="626307at2"/>
<keyword evidence="1" id="KW-0732">Signal</keyword>
<dbReference type="RefSeq" id="WP_105037180.1">
    <property type="nucleotide sequence ID" value="NZ_PPSL01000001.1"/>
</dbReference>
<comment type="caution">
    <text evidence="2">The sequence shown here is derived from an EMBL/GenBank/DDBJ whole genome shotgun (WGS) entry which is preliminary data.</text>
</comment>
<reference evidence="2 3" key="1">
    <citation type="submission" date="2018-01" db="EMBL/GenBank/DDBJ databases">
        <title>A novel member of the phylum Bacteroidetes isolated from glacier ice.</title>
        <authorList>
            <person name="Liu Q."/>
            <person name="Xin Y.-H."/>
        </authorList>
    </citation>
    <scope>NUCLEOTIDE SEQUENCE [LARGE SCALE GENOMIC DNA]</scope>
    <source>
        <strain evidence="2 3">RB1R16</strain>
    </source>
</reference>
<proteinExistence type="predicted"/>
<dbReference type="Proteomes" id="UP000239872">
    <property type="component" value="Unassembled WGS sequence"/>
</dbReference>
<dbReference type="AlphaFoldDB" id="A0A2S7T0L0"/>
<dbReference type="EMBL" id="PPSL01000001">
    <property type="protein sequence ID" value="PQJ12296.1"/>
    <property type="molecule type" value="Genomic_DNA"/>
</dbReference>
<dbReference type="NCBIfam" id="TIGR04131">
    <property type="entry name" value="Bac_Flav_CTERM"/>
    <property type="match status" value="1"/>
</dbReference>
<keyword evidence="3" id="KW-1185">Reference proteome</keyword>
<dbReference type="Pfam" id="PF13585">
    <property type="entry name" value="CHU_C"/>
    <property type="match status" value="1"/>
</dbReference>
<gene>
    <name evidence="2" type="ORF">CJD36_000625</name>
</gene>
<evidence type="ECO:0000313" key="2">
    <source>
        <dbReference type="EMBL" id="PQJ12296.1"/>
    </source>
</evidence>
<feature type="signal peptide" evidence="1">
    <location>
        <begin position="1"/>
        <end position="19"/>
    </location>
</feature>
<sequence length="339" mass="37202">MKNLSIIFVLLLCSLPATCQIGTPGFTHYTTCPATFSQVDSCIGWYQPTGGTSDYFNYCAAGTDVGVPQNYFGYQDAVDSVYTGLYTYGPIGLTDYREYIGTTIAPLLVGHTYTMTISVSLSDNSNYANDGLGVFFSTYRVDTSSLISTFPLAPQIDYSSYGIITDKINWVTLSKTFVADSAYTHLMVGCFKSDVTTSVSHVGGGDPALDYAYYYIHSIGLPDYTGGPIDTIVIPPVDPPAPPPVDTVKHTFPSGFTPNGDGWNDVFRIIGLPGYNFEGYSLSIYNRFGQRVFFTENQAAGWNGVYNRMPQEVGVYFYMATYNFNGERKIVKGNVTLVR</sequence>
<evidence type="ECO:0008006" key="4">
    <source>
        <dbReference type="Google" id="ProtNLM"/>
    </source>
</evidence>